<evidence type="ECO:0000256" key="25">
    <source>
        <dbReference type="PROSITE-ProRule" id="PRU00323"/>
    </source>
</evidence>
<evidence type="ECO:0000313" key="30">
    <source>
        <dbReference type="EMBL" id="KAF6437188.1"/>
    </source>
</evidence>
<evidence type="ECO:0000256" key="13">
    <source>
        <dbReference type="ARBA" id="ARBA00023136"/>
    </source>
</evidence>
<feature type="compositionally biased region" description="Polar residues" evidence="26">
    <location>
        <begin position="361"/>
        <end position="371"/>
    </location>
</feature>
<dbReference type="PROSITE" id="PS01241">
    <property type="entry name" value="LINK_1"/>
    <property type="match status" value="1"/>
</dbReference>
<evidence type="ECO:0000256" key="2">
    <source>
        <dbReference type="ARBA" id="ARBA00004251"/>
    </source>
</evidence>
<dbReference type="GO" id="GO:0009653">
    <property type="term" value="P:anatomical structure morphogenesis"/>
    <property type="evidence" value="ECO:0007669"/>
    <property type="project" value="UniProtKB-ARBA"/>
</dbReference>
<evidence type="ECO:0000256" key="26">
    <source>
        <dbReference type="SAM" id="MobiDB-lite"/>
    </source>
</evidence>
<dbReference type="GO" id="GO:0005902">
    <property type="term" value="C:microvillus"/>
    <property type="evidence" value="ECO:0007669"/>
    <property type="project" value="UniProtKB-SubCell"/>
</dbReference>
<gene>
    <name evidence="30" type="ORF">HJG59_002463</name>
</gene>
<feature type="compositionally biased region" description="Basic and acidic residues" evidence="26">
    <location>
        <begin position="299"/>
        <end position="310"/>
    </location>
</feature>
<keyword evidence="31" id="KW-1185">Reference proteome</keyword>
<feature type="compositionally biased region" description="Basic and acidic residues" evidence="26">
    <location>
        <begin position="156"/>
        <end position="165"/>
    </location>
</feature>
<evidence type="ECO:0000256" key="10">
    <source>
        <dbReference type="ARBA" id="ARBA00022889"/>
    </source>
</evidence>
<evidence type="ECO:0000256" key="11">
    <source>
        <dbReference type="ARBA" id="ARBA00022974"/>
    </source>
</evidence>
<evidence type="ECO:0000256" key="8">
    <source>
        <dbReference type="ARBA" id="ARBA00022692"/>
    </source>
</evidence>
<evidence type="ECO:0000256" key="27">
    <source>
        <dbReference type="SAM" id="Phobius"/>
    </source>
</evidence>
<dbReference type="GO" id="GO:0009986">
    <property type="term" value="C:cell surface"/>
    <property type="evidence" value="ECO:0007669"/>
    <property type="project" value="UniProtKB-ARBA"/>
</dbReference>
<feature type="compositionally biased region" description="Low complexity" evidence="26">
    <location>
        <begin position="220"/>
        <end position="231"/>
    </location>
</feature>
<comment type="subunit">
    <text evidence="24">Interacts with PKN2. Interacts with TIAM1 and TIAM2. Interacts with HA, as well as other glycosaminoglycans, collagen, laminin, and fibronectin via its N-terminal segment. Interacts with UNC119. Interacts with PDPN (via extracellular domain); this interaction is required for PDPN-mediated directional migration and regulation of lamellipodia extension/stabilization during cell spreading and migration. Interacts with RDX, EZR and MSN. Interacts with EGFR. Interacts with CD74; this complex is essential for the MIF-induced signaling cascade that results in B cell survival.</text>
</comment>
<feature type="signal peptide" evidence="28">
    <location>
        <begin position="1"/>
        <end position="20"/>
    </location>
</feature>
<dbReference type="InterPro" id="IPR001231">
    <property type="entry name" value="CD44_antigen"/>
</dbReference>
<feature type="region of interest" description="Disordered" evidence="26">
    <location>
        <begin position="156"/>
        <end position="234"/>
    </location>
</feature>
<dbReference type="GO" id="GO:0007155">
    <property type="term" value="P:cell adhesion"/>
    <property type="evidence" value="ECO:0007669"/>
    <property type="project" value="UniProtKB-KW"/>
</dbReference>
<organism evidence="30 31">
    <name type="scientific">Molossus molossus</name>
    <name type="common">Pallas' mastiff bat</name>
    <name type="synonym">Vespertilio molossus</name>
    <dbReference type="NCBI Taxonomy" id="27622"/>
    <lineage>
        <taxon>Eukaryota</taxon>
        <taxon>Metazoa</taxon>
        <taxon>Chordata</taxon>
        <taxon>Craniata</taxon>
        <taxon>Vertebrata</taxon>
        <taxon>Euteleostomi</taxon>
        <taxon>Mammalia</taxon>
        <taxon>Eutheria</taxon>
        <taxon>Laurasiatheria</taxon>
        <taxon>Chiroptera</taxon>
        <taxon>Yangochiroptera</taxon>
        <taxon>Molossidae</taxon>
        <taxon>Molossus</taxon>
    </lineage>
</organism>
<dbReference type="InterPro" id="IPR043210">
    <property type="entry name" value="CD44_antigen-like"/>
</dbReference>
<proteinExistence type="predicted"/>
<evidence type="ECO:0000256" key="1">
    <source>
        <dbReference type="ARBA" id="ARBA00004105"/>
    </source>
</evidence>
<dbReference type="PROSITE" id="PS50963">
    <property type="entry name" value="LINK_2"/>
    <property type="match status" value="1"/>
</dbReference>
<dbReference type="PRINTS" id="PR00658">
    <property type="entry name" value="CD44"/>
</dbReference>
<evidence type="ECO:0000256" key="16">
    <source>
        <dbReference type="ARBA" id="ARBA00023180"/>
    </source>
</evidence>
<evidence type="ECO:0000256" key="9">
    <source>
        <dbReference type="ARBA" id="ARBA00022729"/>
    </source>
</evidence>
<keyword evidence="8 27" id="KW-0812">Transmembrane</keyword>
<keyword evidence="17" id="KW-0966">Cell projection</keyword>
<accession>A0A7J8ENU7</accession>
<dbReference type="AlphaFoldDB" id="A0A7J8ENU7"/>
<evidence type="ECO:0000256" key="22">
    <source>
        <dbReference type="ARBA" id="ARBA00032514"/>
    </source>
</evidence>
<keyword evidence="6" id="KW-0964">Secreted</keyword>
<comment type="subcellular location">
    <subcellularLocation>
        <location evidence="2">Cell membrane</location>
        <topology evidence="2">Single-pass type I membrane protein</topology>
    </subcellularLocation>
    <subcellularLocation>
        <location evidence="1">Cell projection</location>
        <location evidence="1">Microvillus</location>
    </subcellularLocation>
    <subcellularLocation>
        <location evidence="3">Secreted</location>
    </subcellularLocation>
</comment>
<evidence type="ECO:0000256" key="7">
    <source>
        <dbReference type="ARBA" id="ARBA00022553"/>
    </source>
</evidence>
<dbReference type="PANTHER" id="PTHR10225:SF6">
    <property type="entry name" value="CD44 ANTIGEN"/>
    <property type="match status" value="1"/>
</dbReference>
<feature type="compositionally biased region" description="Low complexity" evidence="26">
    <location>
        <begin position="336"/>
        <end position="349"/>
    </location>
</feature>
<feature type="transmembrane region" description="Helical" evidence="27">
    <location>
        <begin position="483"/>
        <end position="504"/>
    </location>
</feature>
<evidence type="ECO:0000256" key="20">
    <source>
        <dbReference type="ARBA" id="ARBA00031179"/>
    </source>
</evidence>
<evidence type="ECO:0000256" key="18">
    <source>
        <dbReference type="ARBA" id="ARBA00029917"/>
    </source>
</evidence>
<name>A0A7J8ENU7_MOLMO</name>
<dbReference type="InterPro" id="IPR016187">
    <property type="entry name" value="CTDL_fold"/>
</dbReference>
<keyword evidence="12 27" id="KW-1133">Transmembrane helix</keyword>
<evidence type="ECO:0000256" key="21">
    <source>
        <dbReference type="ARBA" id="ARBA00031823"/>
    </source>
</evidence>
<reference evidence="30 31" key="1">
    <citation type="journal article" date="2020" name="Nature">
        <title>Six reference-quality genomes reveal evolution of bat adaptations.</title>
        <authorList>
            <person name="Jebb D."/>
            <person name="Huang Z."/>
            <person name="Pippel M."/>
            <person name="Hughes G.M."/>
            <person name="Lavrichenko K."/>
            <person name="Devanna P."/>
            <person name="Winkler S."/>
            <person name="Jermiin L.S."/>
            <person name="Skirmuntt E.C."/>
            <person name="Katzourakis A."/>
            <person name="Burkitt-Gray L."/>
            <person name="Ray D.A."/>
            <person name="Sullivan K.A.M."/>
            <person name="Roscito J.G."/>
            <person name="Kirilenko B.M."/>
            <person name="Davalos L.M."/>
            <person name="Corthals A.P."/>
            <person name="Power M.L."/>
            <person name="Jones G."/>
            <person name="Ransome R.D."/>
            <person name="Dechmann D.K.N."/>
            <person name="Locatelli A.G."/>
            <person name="Puechmaille S.J."/>
            <person name="Fedrigo O."/>
            <person name="Jarvis E.D."/>
            <person name="Hiller M."/>
            <person name="Vernes S.C."/>
            <person name="Myers E.W."/>
            <person name="Teeling E.C."/>
        </authorList>
    </citation>
    <scope>NUCLEOTIDE SEQUENCE [LARGE SCALE GENOMIC DNA]</scope>
    <source>
        <strain evidence="30">MMolMol1</strain>
        <tissue evidence="30">Muscle</tissue>
    </source>
</reference>
<evidence type="ECO:0000256" key="3">
    <source>
        <dbReference type="ARBA" id="ARBA00004613"/>
    </source>
</evidence>
<feature type="compositionally biased region" description="Polar residues" evidence="26">
    <location>
        <begin position="311"/>
        <end position="321"/>
    </location>
</feature>
<keyword evidence="15" id="KW-0675">Receptor</keyword>
<dbReference type="GO" id="GO:0070374">
    <property type="term" value="P:positive regulation of ERK1 and ERK2 cascade"/>
    <property type="evidence" value="ECO:0007669"/>
    <property type="project" value="TreeGrafter"/>
</dbReference>
<dbReference type="Proteomes" id="UP000550707">
    <property type="component" value="Unassembled WGS sequence"/>
</dbReference>
<dbReference type="FunFam" id="3.10.100.10:FF:000004">
    <property type="entry name" value="CD44 antigen isoform X2"/>
    <property type="match status" value="1"/>
</dbReference>
<keyword evidence="7" id="KW-0597">Phosphoprotein</keyword>
<dbReference type="SUPFAM" id="SSF56436">
    <property type="entry name" value="C-type lectin-like"/>
    <property type="match status" value="1"/>
</dbReference>
<evidence type="ECO:0000256" key="5">
    <source>
        <dbReference type="ARBA" id="ARBA00022475"/>
    </source>
</evidence>
<feature type="compositionally biased region" description="Low complexity" evidence="26">
    <location>
        <begin position="452"/>
        <end position="467"/>
    </location>
</feature>
<dbReference type="SMART" id="SM00445">
    <property type="entry name" value="LINK"/>
    <property type="match status" value="1"/>
</dbReference>
<feature type="compositionally biased region" description="Polar residues" evidence="26">
    <location>
        <begin position="271"/>
        <end position="285"/>
    </location>
</feature>
<dbReference type="PRINTS" id="PR01265">
    <property type="entry name" value="LINKMODULE"/>
</dbReference>
<feature type="domain" description="Link" evidence="29">
    <location>
        <begin position="32"/>
        <end position="120"/>
    </location>
</feature>
<feature type="chain" id="PRO_5029640877" description="CD44 antigen" evidence="28">
    <location>
        <begin position="21"/>
        <end position="575"/>
    </location>
</feature>
<keyword evidence="10" id="KW-0130">Cell adhesion</keyword>
<keyword evidence="5" id="KW-1003">Cell membrane</keyword>
<dbReference type="GO" id="GO:0042981">
    <property type="term" value="P:regulation of apoptotic process"/>
    <property type="evidence" value="ECO:0007669"/>
    <property type="project" value="UniProtKB-ARBA"/>
</dbReference>
<evidence type="ECO:0000259" key="29">
    <source>
        <dbReference type="PROSITE" id="PS50963"/>
    </source>
</evidence>
<evidence type="ECO:0000256" key="17">
    <source>
        <dbReference type="ARBA" id="ARBA00023273"/>
    </source>
</evidence>
<keyword evidence="14" id="KW-1015">Disulfide bond</keyword>
<evidence type="ECO:0000256" key="28">
    <source>
        <dbReference type="SAM" id="SignalP"/>
    </source>
</evidence>
<evidence type="ECO:0000256" key="24">
    <source>
        <dbReference type="ARBA" id="ARBA00065352"/>
    </source>
</evidence>
<dbReference type="Pfam" id="PF00193">
    <property type="entry name" value="Xlink"/>
    <property type="match status" value="1"/>
</dbReference>
<comment type="caution">
    <text evidence="25">Lacks conserved residue(s) required for the propagation of feature annotation.</text>
</comment>
<evidence type="ECO:0000256" key="19">
    <source>
        <dbReference type="ARBA" id="ARBA00029928"/>
    </source>
</evidence>
<evidence type="ECO:0000313" key="31">
    <source>
        <dbReference type="Proteomes" id="UP000550707"/>
    </source>
</evidence>
<dbReference type="GO" id="GO:0048731">
    <property type="term" value="P:system development"/>
    <property type="evidence" value="ECO:0007669"/>
    <property type="project" value="UniProtKB-ARBA"/>
</dbReference>
<feature type="region of interest" description="Disordered" evidence="26">
    <location>
        <begin position="251"/>
        <end position="399"/>
    </location>
</feature>
<feature type="compositionally biased region" description="Low complexity" evidence="26">
    <location>
        <begin position="179"/>
        <end position="193"/>
    </location>
</feature>
<dbReference type="GO" id="GO:0004896">
    <property type="term" value="F:cytokine receptor activity"/>
    <property type="evidence" value="ECO:0007669"/>
    <property type="project" value="TreeGrafter"/>
</dbReference>
<evidence type="ECO:0000256" key="6">
    <source>
        <dbReference type="ARBA" id="ARBA00022525"/>
    </source>
</evidence>
<dbReference type="PANTHER" id="PTHR10225">
    <property type="entry name" value="HYALURONAN RECEPTOR"/>
    <property type="match status" value="1"/>
</dbReference>
<dbReference type="EMBL" id="JACASF010000013">
    <property type="protein sequence ID" value="KAF6437188.1"/>
    <property type="molecule type" value="Genomic_DNA"/>
</dbReference>
<keyword evidence="11" id="KW-0654">Proteoglycan</keyword>
<dbReference type="GO" id="GO:0005540">
    <property type="term" value="F:hyaluronic acid binding"/>
    <property type="evidence" value="ECO:0007669"/>
    <property type="project" value="InterPro"/>
</dbReference>
<dbReference type="GO" id="GO:0006954">
    <property type="term" value="P:inflammatory response"/>
    <property type="evidence" value="ECO:0007669"/>
    <property type="project" value="TreeGrafter"/>
</dbReference>
<evidence type="ECO:0000256" key="23">
    <source>
        <dbReference type="ARBA" id="ARBA00032917"/>
    </source>
</evidence>
<dbReference type="CDD" id="cd03516">
    <property type="entry name" value="Link_domain_CD44_like"/>
    <property type="match status" value="1"/>
</dbReference>
<keyword evidence="16" id="KW-0325">Glycoprotein</keyword>
<dbReference type="InterPro" id="IPR016186">
    <property type="entry name" value="C-type_lectin-like/link_sf"/>
</dbReference>
<dbReference type="GO" id="GO:0035692">
    <property type="term" value="C:macrophage migration inhibitory factor receptor complex"/>
    <property type="evidence" value="ECO:0007669"/>
    <property type="project" value="TreeGrafter"/>
</dbReference>
<evidence type="ECO:0000256" key="15">
    <source>
        <dbReference type="ARBA" id="ARBA00023170"/>
    </source>
</evidence>
<evidence type="ECO:0000256" key="14">
    <source>
        <dbReference type="ARBA" id="ARBA00023157"/>
    </source>
</evidence>
<protein>
    <recommendedName>
        <fullName evidence="4">CD44 antigen</fullName>
    </recommendedName>
    <alternativeName>
        <fullName evidence="22">GP90 lymphocyte homing/adhesion receptor</fullName>
    </alternativeName>
    <alternativeName>
        <fullName evidence="21">HUTCH-I</fullName>
    </alternativeName>
    <alternativeName>
        <fullName evidence="23">Hermes antigen</fullName>
    </alternativeName>
    <alternativeName>
        <fullName evidence="20">Hyaluronate receptor</fullName>
    </alternativeName>
    <alternativeName>
        <fullName evidence="18">Phagocytic glycoprotein 1</fullName>
    </alternativeName>
    <alternativeName>
        <fullName evidence="19">Phagocytic glycoprotein I</fullName>
    </alternativeName>
</protein>
<dbReference type="Gene3D" id="3.10.100.10">
    <property type="entry name" value="Mannose-Binding Protein A, subunit A"/>
    <property type="match status" value="1"/>
</dbReference>
<feature type="region of interest" description="Disordered" evidence="26">
    <location>
        <begin position="428"/>
        <end position="477"/>
    </location>
</feature>
<evidence type="ECO:0000256" key="12">
    <source>
        <dbReference type="ARBA" id="ARBA00022989"/>
    </source>
</evidence>
<evidence type="ECO:0000256" key="4">
    <source>
        <dbReference type="ARBA" id="ARBA00020474"/>
    </source>
</evidence>
<feature type="compositionally biased region" description="Polar residues" evidence="26">
    <location>
        <begin position="204"/>
        <end position="213"/>
    </location>
</feature>
<keyword evidence="13 27" id="KW-0472">Membrane</keyword>
<keyword evidence="9 28" id="KW-0732">Signal</keyword>
<dbReference type="GO" id="GO:0016323">
    <property type="term" value="C:basolateral plasma membrane"/>
    <property type="evidence" value="ECO:0007669"/>
    <property type="project" value="TreeGrafter"/>
</dbReference>
<comment type="caution">
    <text evidence="30">The sequence shown here is derived from an EMBL/GenBank/DDBJ whole genome shotgun (WGS) entry which is preliminary data.</text>
</comment>
<dbReference type="GO" id="GO:0005576">
    <property type="term" value="C:extracellular region"/>
    <property type="evidence" value="ECO:0007669"/>
    <property type="project" value="UniProtKB-SubCell"/>
</dbReference>
<dbReference type="InterPro" id="IPR000538">
    <property type="entry name" value="Link_dom"/>
</dbReference>
<sequence length="575" mass="62512">MDKFGWRAVWGLCLVQLSLAQIDLNITCRYEGVFHVEKNGRYSISRTEAADLCKAFDCTLPTMAQMEAALKVGFETCRYGFIEGHVVIPRIHPNSICAANNTGVYILTSNTSQYDTYCFNASAPPGEDCTSVTDLPNSFDGPISITIVNRDGTRYTKQGEYRTNPDDINASNTTDEDVSSGFSSERSTSGSYSIFPSHLPTMHPTLNQDSSRVSYHPEHPATTPSSAAEETATQKEQWFANRLHGEYLQTPKEDSYSAGGTAVSAHDSHPNQRTTTQSQEDSSWTYFLDPISHPMGRGHQREKMMDKDSSHSTTLQPSAEPNTGLVEDLDRTGPLSVTTQQSHTQSFSTAHGGLEEDKDQPMTSTPTSSNRNDGRGGNFPDDSAATSVEGYTSHSPDTKEYTTLIPVTLANTGSPGVTEVTVVGDSNFNVDHPFSEDQDSALHPSERHPTPHGSGSIGHSSGSQEGEANTTSGPKRRPQIPEWLIILASLLALVLILAVCIAVNSRRRCGQKKKLVINSGNGAVEDRKPSGLNGEASKSQEMVHLVNKESSETPDQCMTADETRNLQNVDMKIGV</sequence>
<feature type="compositionally biased region" description="Polar residues" evidence="26">
    <location>
        <begin position="384"/>
        <end position="395"/>
    </location>
</feature>